<keyword evidence="13" id="KW-0675">Receptor</keyword>
<keyword evidence="5 9" id="KW-0798">TonB box</keyword>
<feature type="chain" id="PRO_5016284957" evidence="10">
    <location>
        <begin position="26"/>
        <end position="757"/>
    </location>
</feature>
<evidence type="ECO:0000259" key="12">
    <source>
        <dbReference type="Pfam" id="PF07715"/>
    </source>
</evidence>
<reference evidence="13 14" key="1">
    <citation type="submission" date="2018-05" db="EMBL/GenBank/DDBJ databases">
        <title>Zavarzinia sp. HR-AS.</title>
        <authorList>
            <person name="Lee Y."/>
            <person name="Jeon C.O."/>
        </authorList>
    </citation>
    <scope>NUCLEOTIDE SEQUENCE [LARGE SCALE GENOMIC DNA]</scope>
    <source>
        <strain evidence="13 14">HR-AS</strain>
    </source>
</reference>
<comment type="caution">
    <text evidence="13">The sequence shown here is derived from an EMBL/GenBank/DDBJ whole genome shotgun (WGS) entry which is preliminary data.</text>
</comment>
<dbReference type="InterPro" id="IPR037066">
    <property type="entry name" value="Plug_dom_sf"/>
</dbReference>
<proteinExistence type="inferred from homology"/>
<keyword evidence="2 8" id="KW-0813">Transport</keyword>
<keyword evidence="14" id="KW-1185">Reference proteome</keyword>
<evidence type="ECO:0000256" key="4">
    <source>
        <dbReference type="ARBA" id="ARBA00022692"/>
    </source>
</evidence>
<dbReference type="GO" id="GO:0015344">
    <property type="term" value="F:siderophore uptake transmembrane transporter activity"/>
    <property type="evidence" value="ECO:0007669"/>
    <property type="project" value="TreeGrafter"/>
</dbReference>
<evidence type="ECO:0000256" key="1">
    <source>
        <dbReference type="ARBA" id="ARBA00004571"/>
    </source>
</evidence>
<accession>A0A317E2B9</accession>
<evidence type="ECO:0000256" key="3">
    <source>
        <dbReference type="ARBA" id="ARBA00022452"/>
    </source>
</evidence>
<dbReference type="Proteomes" id="UP000245461">
    <property type="component" value="Unassembled WGS sequence"/>
</dbReference>
<evidence type="ECO:0000256" key="9">
    <source>
        <dbReference type="RuleBase" id="RU003357"/>
    </source>
</evidence>
<feature type="signal peptide" evidence="10">
    <location>
        <begin position="1"/>
        <end position="25"/>
    </location>
</feature>
<evidence type="ECO:0000256" key="10">
    <source>
        <dbReference type="SAM" id="SignalP"/>
    </source>
</evidence>
<dbReference type="SUPFAM" id="SSF56935">
    <property type="entry name" value="Porins"/>
    <property type="match status" value="1"/>
</dbReference>
<keyword evidence="6 8" id="KW-0472">Membrane</keyword>
<gene>
    <name evidence="13" type="ORF">DKG74_14850</name>
</gene>
<evidence type="ECO:0000256" key="7">
    <source>
        <dbReference type="ARBA" id="ARBA00023237"/>
    </source>
</evidence>
<dbReference type="PROSITE" id="PS52016">
    <property type="entry name" value="TONB_DEPENDENT_REC_3"/>
    <property type="match status" value="1"/>
</dbReference>
<evidence type="ECO:0000256" key="8">
    <source>
        <dbReference type="PROSITE-ProRule" id="PRU01360"/>
    </source>
</evidence>
<dbReference type="AlphaFoldDB" id="A0A317E2B9"/>
<evidence type="ECO:0000259" key="11">
    <source>
        <dbReference type="Pfam" id="PF00593"/>
    </source>
</evidence>
<organism evidence="13 14">
    <name type="scientific">Zavarzinia aquatilis</name>
    <dbReference type="NCBI Taxonomy" id="2211142"/>
    <lineage>
        <taxon>Bacteria</taxon>
        <taxon>Pseudomonadati</taxon>
        <taxon>Pseudomonadota</taxon>
        <taxon>Alphaproteobacteria</taxon>
        <taxon>Rhodospirillales</taxon>
        <taxon>Zavarziniaceae</taxon>
        <taxon>Zavarzinia</taxon>
    </lineage>
</organism>
<dbReference type="PANTHER" id="PTHR32552">
    <property type="entry name" value="FERRICHROME IRON RECEPTOR-RELATED"/>
    <property type="match status" value="1"/>
</dbReference>
<sequence length="757" mass="81604">MIEFSRPRVSHLAMLAVLAATPAYAGELVTADGDWSATATASAGQTAETLPTVTVTGAAPANNQKRATNLDRLPQEIQDTPQTVNVISEETLKQQGTSTLDQALRNVPGITVAVGEGNGGMNGDQFRIRGFDAKNDIYSDGLRDFGVYTRDTFNTEDIQVFIGPSGESFGRGTFGGAINTSSKTPKLDDFVTLRGEIGLGPHLRTTADANYKIDDTTAFRLNLMYADIDLVGRDVPGATRWGFAPSIAFGLGTDTTLSVSYFHQEEERVPDYGIPTMQTAVGSSVSKPADVDRSNWYGSNQDHDDTTADVVTVRAAHQVNEGFRITNDTRVGVYSREFLTTVPGCNGTACVDAFYGANPGSAIIAPGGGTPFYDLDNWGVQNITTGVIDFALGGFKNQAVFGLDASYESSHRVNYTGHTTGRPDISLTDPQRYDLPALGLATRGNDRESEATNVALFASDQFWITPELSVMGGLRWDNYSNEYDNLTVATNVLQSFSTDESLLNPKASLIWEPSKDQTYYFSWARSSEPAAGTSGVANLPNPIGSSQVAALDPVTSETFEVGAKFSLLDERLGLGVAVFQTERDNASTDDGVTITASGQSFRNRGVELSLSGQITPNWGVQAGYTYIHSEYLKAGADRVVNEMMDGERYVNVPEHAATLWTTYEVIDGLTFGGGVRYQSEVLAAHSYNTTTNSYTKTEIPYYLSVEGLVSYEIGDGVTIAANGYNLFDREDNFTQYQNGRAVPAAGRTVIFSTTATF</sequence>
<dbReference type="InterPro" id="IPR012910">
    <property type="entry name" value="Plug_dom"/>
</dbReference>
<dbReference type="InterPro" id="IPR039426">
    <property type="entry name" value="TonB-dep_rcpt-like"/>
</dbReference>
<keyword evidence="10" id="KW-0732">Signal</keyword>
<evidence type="ECO:0000256" key="2">
    <source>
        <dbReference type="ARBA" id="ARBA00022448"/>
    </source>
</evidence>
<dbReference type="PANTHER" id="PTHR32552:SF83">
    <property type="entry name" value="BLR3904 PROTEIN"/>
    <property type="match status" value="1"/>
</dbReference>
<evidence type="ECO:0000256" key="5">
    <source>
        <dbReference type="ARBA" id="ARBA00023077"/>
    </source>
</evidence>
<protein>
    <submittedName>
        <fullName evidence="13">TonB-dependent siderophore receptor</fullName>
    </submittedName>
</protein>
<dbReference type="Gene3D" id="2.170.130.10">
    <property type="entry name" value="TonB-dependent receptor, plug domain"/>
    <property type="match status" value="1"/>
</dbReference>
<comment type="similarity">
    <text evidence="8 9">Belongs to the TonB-dependent receptor family.</text>
</comment>
<dbReference type="InterPro" id="IPR000531">
    <property type="entry name" value="Beta-barrel_TonB"/>
</dbReference>
<evidence type="ECO:0000256" key="6">
    <source>
        <dbReference type="ARBA" id="ARBA00023136"/>
    </source>
</evidence>
<keyword evidence="4 8" id="KW-0812">Transmembrane</keyword>
<evidence type="ECO:0000313" key="13">
    <source>
        <dbReference type="EMBL" id="PWR20286.1"/>
    </source>
</evidence>
<dbReference type="Gene3D" id="2.40.170.20">
    <property type="entry name" value="TonB-dependent receptor, beta-barrel domain"/>
    <property type="match status" value="1"/>
</dbReference>
<dbReference type="EMBL" id="QGLE01000009">
    <property type="protein sequence ID" value="PWR20286.1"/>
    <property type="molecule type" value="Genomic_DNA"/>
</dbReference>
<keyword evidence="7 8" id="KW-0998">Cell outer membrane</keyword>
<dbReference type="Pfam" id="PF00593">
    <property type="entry name" value="TonB_dep_Rec_b-barrel"/>
    <property type="match status" value="1"/>
</dbReference>
<dbReference type="InterPro" id="IPR036942">
    <property type="entry name" value="Beta-barrel_TonB_sf"/>
</dbReference>
<feature type="domain" description="TonB-dependent receptor plug" evidence="12">
    <location>
        <begin position="77"/>
        <end position="177"/>
    </location>
</feature>
<name>A0A317E2B9_9PROT</name>
<dbReference type="Pfam" id="PF07715">
    <property type="entry name" value="Plug"/>
    <property type="match status" value="1"/>
</dbReference>
<dbReference type="CDD" id="cd01347">
    <property type="entry name" value="ligand_gated_channel"/>
    <property type="match status" value="1"/>
</dbReference>
<keyword evidence="3 8" id="KW-1134">Transmembrane beta strand</keyword>
<feature type="domain" description="TonB-dependent receptor-like beta-barrel" evidence="11">
    <location>
        <begin position="250"/>
        <end position="726"/>
    </location>
</feature>
<dbReference type="GO" id="GO:0009279">
    <property type="term" value="C:cell outer membrane"/>
    <property type="evidence" value="ECO:0007669"/>
    <property type="project" value="UniProtKB-SubCell"/>
</dbReference>
<dbReference type="RefSeq" id="WP_109906960.1">
    <property type="nucleotide sequence ID" value="NZ_QGLE01000009.1"/>
</dbReference>
<evidence type="ECO:0000313" key="14">
    <source>
        <dbReference type="Proteomes" id="UP000245461"/>
    </source>
</evidence>
<comment type="subcellular location">
    <subcellularLocation>
        <location evidence="1 8">Cell outer membrane</location>
        <topology evidence="1 8">Multi-pass membrane protein</topology>
    </subcellularLocation>
</comment>
<dbReference type="OrthoDB" id="9760333at2"/>